<comment type="caution">
    <text evidence="1">The sequence shown here is derived from an EMBL/GenBank/DDBJ whole genome shotgun (WGS) entry which is preliminary data.</text>
</comment>
<organism evidence="1 2">
    <name type="scientific">Spirilliplanes yamanashiensis</name>
    <dbReference type="NCBI Taxonomy" id="42233"/>
    <lineage>
        <taxon>Bacteria</taxon>
        <taxon>Bacillati</taxon>
        <taxon>Actinomycetota</taxon>
        <taxon>Actinomycetes</taxon>
        <taxon>Micromonosporales</taxon>
        <taxon>Micromonosporaceae</taxon>
        <taxon>Spirilliplanes</taxon>
    </lineage>
</organism>
<sequence>MAETLAEFGAGNGHLLEYNPSWGVWKEVWVVRLVLGDEHPVGS</sequence>
<gene>
    <name evidence="1" type="ORF">Sya03_61360</name>
</gene>
<evidence type="ECO:0000313" key="2">
    <source>
        <dbReference type="Proteomes" id="UP000652013"/>
    </source>
</evidence>
<proteinExistence type="predicted"/>
<keyword evidence="2" id="KW-1185">Reference proteome</keyword>
<accession>A0A8J3YEU1</accession>
<evidence type="ECO:0000313" key="1">
    <source>
        <dbReference type="EMBL" id="GIJ06784.1"/>
    </source>
</evidence>
<dbReference type="Proteomes" id="UP000652013">
    <property type="component" value="Unassembled WGS sequence"/>
</dbReference>
<protein>
    <submittedName>
        <fullName evidence="1">Uncharacterized protein</fullName>
    </submittedName>
</protein>
<dbReference type="AlphaFoldDB" id="A0A8J3YEU1"/>
<dbReference type="EMBL" id="BOOY01000052">
    <property type="protein sequence ID" value="GIJ06784.1"/>
    <property type="molecule type" value="Genomic_DNA"/>
</dbReference>
<reference evidence="1" key="1">
    <citation type="submission" date="2021-01" db="EMBL/GenBank/DDBJ databases">
        <title>Whole genome shotgun sequence of Spirilliplanes yamanashiensis NBRC 15828.</title>
        <authorList>
            <person name="Komaki H."/>
            <person name="Tamura T."/>
        </authorList>
    </citation>
    <scope>NUCLEOTIDE SEQUENCE</scope>
    <source>
        <strain evidence="1">NBRC 15828</strain>
    </source>
</reference>
<name>A0A8J3YEU1_9ACTN</name>